<proteinExistence type="predicted"/>
<evidence type="ECO:0000313" key="2">
    <source>
        <dbReference type="Proteomes" id="UP000708208"/>
    </source>
</evidence>
<comment type="caution">
    <text evidence="1">The sequence shown here is derived from an EMBL/GenBank/DDBJ whole genome shotgun (WGS) entry which is preliminary data.</text>
</comment>
<sequence>MSGTERVARSKSERKTQLTENFMDTFRYSHSFQIGEISLCSSVYQDSSQLPHAREHARLKSLSVNPVTFKIPTIKLIVNIYI</sequence>
<organism evidence="1 2">
    <name type="scientific">Allacma fusca</name>
    <dbReference type="NCBI Taxonomy" id="39272"/>
    <lineage>
        <taxon>Eukaryota</taxon>
        <taxon>Metazoa</taxon>
        <taxon>Ecdysozoa</taxon>
        <taxon>Arthropoda</taxon>
        <taxon>Hexapoda</taxon>
        <taxon>Collembola</taxon>
        <taxon>Symphypleona</taxon>
        <taxon>Sminthuridae</taxon>
        <taxon>Allacma</taxon>
    </lineage>
</organism>
<dbReference type="Proteomes" id="UP000708208">
    <property type="component" value="Unassembled WGS sequence"/>
</dbReference>
<accession>A0A8J2LID6</accession>
<evidence type="ECO:0000313" key="1">
    <source>
        <dbReference type="EMBL" id="CAG7834055.1"/>
    </source>
</evidence>
<protein>
    <submittedName>
        <fullName evidence="1">Uncharacterized protein</fullName>
    </submittedName>
</protein>
<reference evidence="1" key="1">
    <citation type="submission" date="2021-06" db="EMBL/GenBank/DDBJ databases">
        <authorList>
            <person name="Hodson N. C."/>
            <person name="Mongue J. A."/>
            <person name="Jaron S. K."/>
        </authorList>
    </citation>
    <scope>NUCLEOTIDE SEQUENCE</scope>
</reference>
<dbReference type="EMBL" id="CAJVCH010570103">
    <property type="protein sequence ID" value="CAG7834055.1"/>
    <property type="molecule type" value="Genomic_DNA"/>
</dbReference>
<gene>
    <name evidence="1" type="ORF">AFUS01_LOCUS43598</name>
</gene>
<name>A0A8J2LID6_9HEXA</name>
<dbReference type="AlphaFoldDB" id="A0A8J2LID6"/>
<keyword evidence="2" id="KW-1185">Reference proteome</keyword>